<accession>A0AA96WRJ3</accession>
<keyword evidence="1" id="KW-0547">Nucleotide-binding</keyword>
<dbReference type="Gene3D" id="3.40.50.300">
    <property type="entry name" value="P-loop containing nucleotide triphosphate hydrolases"/>
    <property type="match status" value="1"/>
</dbReference>
<gene>
    <name evidence="1" type="ORF">Q2T42_23110</name>
</gene>
<reference evidence="1" key="2">
    <citation type="submission" date="2023-07" db="EMBL/GenBank/DDBJ databases">
        <authorList>
            <person name="Bai X.-H."/>
            <person name="Wang H.-H."/>
            <person name="Wang J."/>
            <person name="Ma M.-Y."/>
            <person name="Hu H.-H."/>
            <person name="Song Z.-L."/>
            <person name="Ma H.-G."/>
            <person name="Fan Y."/>
            <person name="Du C.-Y."/>
            <person name="Xu J.-C."/>
        </authorList>
    </citation>
    <scope>NUCLEOTIDE SEQUENCE</scope>
    <source>
        <strain evidence="1">CZ1</strain>
    </source>
</reference>
<dbReference type="AlphaFoldDB" id="A0AA96WRJ3"/>
<dbReference type="SUPFAM" id="SSF52540">
    <property type="entry name" value="P-loop containing nucleoside triphosphate hydrolases"/>
    <property type="match status" value="1"/>
</dbReference>
<dbReference type="GO" id="GO:0005524">
    <property type="term" value="F:ATP binding"/>
    <property type="evidence" value="ECO:0007669"/>
    <property type="project" value="UniProtKB-KW"/>
</dbReference>
<evidence type="ECO:0000313" key="1">
    <source>
        <dbReference type="EMBL" id="WNZ44686.1"/>
    </source>
</evidence>
<sequence>MPDNTDILTEIFNAFHPYSPLEPGDSFYVDCHAVRGNDNILRELGWIIERSNTKTCQIYTGHRGVGKSTELLRLRADLIQKGFHVIYFAADSDLDEEDAQYTDILLACTRRILEDLKAYANPLPLVQWLESRWQSLKDLALTSYKFEELKIEEQIPLFAKLTATLRTVPTTRQKIREQVDIHSVDLLKALNEFIGEARSRLGNPKLVVIVDNLDRIAPISRPQGGTNHDEIFLDRNNQLRGLDCHMIYTVPISLIYSNRATQVRNHYGDCQVLPMLMVKNKAGKIDPAGIAKVEELIQQRIQTVAPELKLVPDVFDMPDTLTQMCLMSGGHMREVMQLMQGALTQTDTLPIRAAHMRWAVGRARENYEGGVDEADWSRLAEVYKNKRVPNEDSYRKLLFNRFVLEYRYMNELQETVRWHDVHPLVQGLEEFRKLL</sequence>
<keyword evidence="1" id="KW-0067">ATP-binding</keyword>
<name>A0AA96WRJ3_LEPBY</name>
<organism evidence="1">
    <name type="scientific">Leptolyngbya boryana CZ1</name>
    <dbReference type="NCBI Taxonomy" id="3060204"/>
    <lineage>
        <taxon>Bacteria</taxon>
        <taxon>Bacillati</taxon>
        <taxon>Cyanobacteriota</taxon>
        <taxon>Cyanophyceae</taxon>
        <taxon>Leptolyngbyales</taxon>
        <taxon>Leptolyngbyaceae</taxon>
        <taxon>Leptolyngbya group</taxon>
        <taxon>Leptolyngbya</taxon>
    </lineage>
</organism>
<reference evidence="1" key="1">
    <citation type="journal article" date="2023" name="Plants (Basel)">
        <title>Genomic Analysis of Leptolyngbya boryana CZ1 Reveals Efficient Carbon Fixation Modules.</title>
        <authorList>
            <person name="Bai X."/>
            <person name="Wang H."/>
            <person name="Cheng W."/>
            <person name="Wang J."/>
            <person name="Ma M."/>
            <person name="Hu H."/>
            <person name="Song Z."/>
            <person name="Ma H."/>
            <person name="Fan Y."/>
            <person name="Du C."/>
            <person name="Xu J."/>
        </authorList>
    </citation>
    <scope>NUCLEOTIDE SEQUENCE</scope>
    <source>
        <strain evidence="1">CZ1</strain>
    </source>
</reference>
<dbReference type="InterPro" id="IPR027417">
    <property type="entry name" value="P-loop_NTPase"/>
</dbReference>
<dbReference type="EMBL" id="CP130144">
    <property type="protein sequence ID" value="WNZ44686.1"/>
    <property type="molecule type" value="Genomic_DNA"/>
</dbReference>
<protein>
    <submittedName>
        <fullName evidence="1">ATP-binding protein</fullName>
    </submittedName>
</protein>
<dbReference type="RefSeq" id="WP_316426664.1">
    <property type="nucleotide sequence ID" value="NZ_CP130144.1"/>
</dbReference>
<proteinExistence type="predicted"/>